<dbReference type="Pfam" id="PF17786">
    <property type="entry name" value="Mannosidase_ig"/>
    <property type="match status" value="1"/>
</dbReference>
<dbReference type="Gene3D" id="2.60.40.10">
    <property type="entry name" value="Immunoglobulins"/>
    <property type="match status" value="1"/>
</dbReference>
<dbReference type="Gene3D" id="2.60.120.260">
    <property type="entry name" value="Galactose-binding domain-like"/>
    <property type="match status" value="1"/>
</dbReference>
<evidence type="ECO:0000259" key="13">
    <source>
        <dbReference type="Pfam" id="PF22666"/>
    </source>
</evidence>
<protein>
    <recommendedName>
        <fullName evidence="9">Beta-mannosidase B</fullName>
        <ecNumber evidence="3">3.2.1.25</ecNumber>
    </recommendedName>
    <alternativeName>
        <fullName evidence="10">Mannanase B</fullName>
    </alternativeName>
</protein>
<evidence type="ECO:0000313" key="15">
    <source>
        <dbReference type="Proteomes" id="UP000009058"/>
    </source>
</evidence>
<gene>
    <name evidence="14" type="ORF">MGG_09664</name>
</gene>
<dbReference type="SUPFAM" id="SSF51445">
    <property type="entry name" value="(Trans)glycosidases"/>
    <property type="match status" value="1"/>
</dbReference>
<dbReference type="STRING" id="242507.G4NKZ0"/>
<dbReference type="InterPro" id="IPR036156">
    <property type="entry name" value="Beta-gal/glucu_dom_sf"/>
</dbReference>
<dbReference type="EMBL" id="CM001237">
    <property type="protein sequence ID" value="EHA46682.1"/>
    <property type="molecule type" value="Genomic_DNA"/>
</dbReference>
<dbReference type="InterPro" id="IPR013783">
    <property type="entry name" value="Ig-like_fold"/>
</dbReference>
<dbReference type="KEGG" id="mgr:MGG_09664"/>
<evidence type="ECO:0000256" key="1">
    <source>
        <dbReference type="ARBA" id="ARBA00000829"/>
    </source>
</evidence>
<evidence type="ECO:0000256" key="9">
    <source>
        <dbReference type="ARBA" id="ARBA00041069"/>
    </source>
</evidence>
<dbReference type="InterPro" id="IPR041447">
    <property type="entry name" value="Mannosidase_ig"/>
</dbReference>
<evidence type="ECO:0000256" key="4">
    <source>
        <dbReference type="ARBA" id="ARBA00022801"/>
    </source>
</evidence>
<proteinExistence type="inferred from homology"/>
<keyword evidence="7" id="KW-0624">Polysaccharide degradation</keyword>
<comment type="catalytic activity">
    <reaction evidence="1">
        <text>Hydrolysis of terminal, non-reducing beta-D-mannose residues in beta-D-mannosides.</text>
        <dbReference type="EC" id="3.2.1.25"/>
    </reaction>
</comment>
<dbReference type="FunFam" id="3.20.20.80:FF:000050">
    <property type="entry name" value="Beta-mannosidase B"/>
    <property type="match status" value="1"/>
</dbReference>
<comment type="pathway">
    <text evidence="2">Glycan metabolism; N-glycan degradation.</text>
</comment>
<dbReference type="Pfam" id="PF22666">
    <property type="entry name" value="Glyco_hydro_2_N2"/>
    <property type="match status" value="1"/>
</dbReference>
<evidence type="ECO:0000259" key="12">
    <source>
        <dbReference type="Pfam" id="PF17786"/>
    </source>
</evidence>
<organism evidence="14 15">
    <name type="scientific">Pyricularia oryzae (strain 70-15 / ATCC MYA-4617 / FGSC 8958)</name>
    <name type="common">Rice blast fungus</name>
    <name type="synonym">Magnaporthe oryzae</name>
    <dbReference type="NCBI Taxonomy" id="242507"/>
    <lineage>
        <taxon>Eukaryota</taxon>
        <taxon>Fungi</taxon>
        <taxon>Dikarya</taxon>
        <taxon>Ascomycota</taxon>
        <taxon>Pezizomycotina</taxon>
        <taxon>Sordariomycetes</taxon>
        <taxon>Sordariomycetidae</taxon>
        <taxon>Magnaporthales</taxon>
        <taxon>Pyriculariaceae</taxon>
        <taxon>Pyricularia</taxon>
    </lineage>
</organism>
<keyword evidence="4" id="KW-0378">Hydrolase</keyword>
<dbReference type="AlphaFoldDB" id="G4NKZ0"/>
<feature type="domain" description="Glycoside hydrolase family 2 immunoglobulin-like beta-sandwich" evidence="11">
    <location>
        <begin position="226"/>
        <end position="329"/>
    </location>
</feature>
<dbReference type="InParanoid" id="G4NKZ0"/>
<dbReference type="OMA" id="QFACASY"/>
<dbReference type="VEuPathDB" id="FungiDB:MGG_09664"/>
<keyword evidence="5" id="KW-0119">Carbohydrate metabolism</keyword>
<name>G4NKZ0_PYRO7</name>
<evidence type="ECO:0000256" key="8">
    <source>
        <dbReference type="ARBA" id="ARBA00038429"/>
    </source>
</evidence>
<comment type="similarity">
    <text evidence="8">Belongs to the glycosyl hydrolase 2 family. Beta-mannosidase B subfamily.</text>
</comment>
<dbReference type="InterPro" id="IPR008979">
    <property type="entry name" value="Galactose-bd-like_sf"/>
</dbReference>
<dbReference type="GO" id="GO:0000272">
    <property type="term" value="P:polysaccharide catabolic process"/>
    <property type="evidence" value="ECO:0007669"/>
    <property type="project" value="UniProtKB-KW"/>
</dbReference>
<feature type="domain" description="Mannosidase Ig/CBM-like" evidence="12">
    <location>
        <begin position="742"/>
        <end position="842"/>
    </location>
</feature>
<evidence type="ECO:0000259" key="11">
    <source>
        <dbReference type="Pfam" id="PF00703"/>
    </source>
</evidence>
<dbReference type="GO" id="GO:0004567">
    <property type="term" value="F:beta-mannosidase activity"/>
    <property type="evidence" value="ECO:0007669"/>
    <property type="project" value="UniProtKB-EC"/>
</dbReference>
<dbReference type="InterPro" id="IPR006102">
    <property type="entry name" value="Ig-like_GH2"/>
</dbReference>
<dbReference type="OrthoDB" id="2866996at2759"/>
<dbReference type="FunFam" id="2.60.120.260:FF:000118">
    <property type="entry name" value="Beta-mannosidase B"/>
    <property type="match status" value="1"/>
</dbReference>
<evidence type="ECO:0000256" key="3">
    <source>
        <dbReference type="ARBA" id="ARBA00012754"/>
    </source>
</evidence>
<dbReference type="Gene3D" id="3.20.20.80">
    <property type="entry name" value="Glycosidases"/>
    <property type="match status" value="1"/>
</dbReference>
<dbReference type="PANTHER" id="PTHR43730">
    <property type="entry name" value="BETA-MANNOSIDASE"/>
    <property type="match status" value="1"/>
</dbReference>
<dbReference type="EC" id="3.2.1.25" evidence="3"/>
<dbReference type="HOGENOM" id="CLU_005015_1_1_1"/>
<reference evidence="14 15" key="1">
    <citation type="journal article" date="2005" name="Nature">
        <title>The genome sequence of the rice blast fungus Magnaporthe grisea.</title>
        <authorList>
            <person name="Dean R.A."/>
            <person name="Talbot N.J."/>
            <person name="Ebbole D.J."/>
            <person name="Farman M.L."/>
            <person name="Mitchell T.K."/>
            <person name="Orbach M.J."/>
            <person name="Thon M."/>
            <person name="Kulkarni R."/>
            <person name="Xu J.R."/>
            <person name="Pan H."/>
            <person name="Read N.D."/>
            <person name="Lee Y.H."/>
            <person name="Carbone I."/>
            <person name="Brown D."/>
            <person name="Oh Y.Y."/>
            <person name="Donofrio N."/>
            <person name="Jeong J.S."/>
            <person name="Soanes D.M."/>
            <person name="Djonovic S."/>
            <person name="Kolomiets E."/>
            <person name="Rehmeyer C."/>
            <person name="Li W."/>
            <person name="Harding M."/>
            <person name="Kim S."/>
            <person name="Lebrun M.H."/>
            <person name="Bohnert H."/>
            <person name="Coughlan S."/>
            <person name="Butler J."/>
            <person name="Calvo S."/>
            <person name="Ma L.J."/>
            <person name="Nicol R."/>
            <person name="Purcell S."/>
            <person name="Nusbaum C."/>
            <person name="Galagan J.E."/>
            <person name="Birren B.W."/>
        </authorList>
    </citation>
    <scope>NUCLEOTIDE SEQUENCE [LARGE SCALE GENOMIC DNA]</scope>
    <source>
        <strain evidence="15">70-15 / ATCC MYA-4617 / FGSC 8958</strain>
    </source>
</reference>
<dbReference type="SUPFAM" id="SSF49303">
    <property type="entry name" value="beta-Galactosidase/glucuronidase domain"/>
    <property type="match status" value="2"/>
</dbReference>
<evidence type="ECO:0000256" key="6">
    <source>
        <dbReference type="ARBA" id="ARBA00023295"/>
    </source>
</evidence>
<evidence type="ECO:0000256" key="7">
    <source>
        <dbReference type="ARBA" id="ARBA00023326"/>
    </source>
</evidence>
<evidence type="ECO:0000256" key="10">
    <source>
        <dbReference type="ARBA" id="ARBA00041614"/>
    </source>
</evidence>
<dbReference type="RefSeq" id="XP_003721425.1">
    <property type="nucleotide sequence ID" value="XM_003721377.1"/>
</dbReference>
<dbReference type="GO" id="GO:0006516">
    <property type="term" value="P:glycoprotein catabolic process"/>
    <property type="evidence" value="ECO:0007669"/>
    <property type="project" value="TreeGrafter"/>
</dbReference>
<dbReference type="eggNOG" id="KOG2230">
    <property type="taxonomic scope" value="Eukaryota"/>
</dbReference>
<dbReference type="InterPro" id="IPR054593">
    <property type="entry name" value="Beta-mannosidase-like_N2"/>
</dbReference>
<evidence type="ECO:0000313" key="14">
    <source>
        <dbReference type="EMBL" id="EHA46682.1"/>
    </source>
</evidence>
<dbReference type="InterPro" id="IPR017853">
    <property type="entry name" value="GH"/>
</dbReference>
<dbReference type="SMR" id="G4NKZ0"/>
<evidence type="ECO:0000256" key="2">
    <source>
        <dbReference type="ARBA" id="ARBA00004740"/>
    </source>
</evidence>
<dbReference type="Pfam" id="PF00703">
    <property type="entry name" value="Glyco_hydro_2"/>
    <property type="match status" value="1"/>
</dbReference>
<accession>G4NKZ0</accession>
<dbReference type="PANTHER" id="PTHR43730:SF1">
    <property type="entry name" value="BETA-MANNOSIDASE"/>
    <property type="match status" value="1"/>
</dbReference>
<sequence length="933" mass="104729">MANSPLKGDRTETLLRRRHLTMSVTIQDLATGWEFKATSRQPDNVTQAAAFDSWHPVHSVPTEVHLDLHRSGLIPDPFVDLNELSVRWVADQQWTYRCQFASPASRASSSITDLVFQGLDTFATVSLNGEVILESDNMFISHRVNVTDKLRPDGALNDLGITFESARLRGLELVKEHPEHRHIVHQTEIGRGPVRKAQYQWGWDWGPIMLTCGPWKPVLVETYSLRIDDLHVTYSLEDGRSRANVSINFKTRGLLPGAGVSFEVLVDGENVGSSSTDAGGDGELELVIKTPKLWWPRGYGDQNLYALKVRLLSDDKTVLDSVTKKIGLRSVELVQEKDAIGQSFYFRINGVDIFCGGACWIPSDSFLTRTNPSQYRDWITRHVAEGNQAMIRVWGGGIYEADAFFDACDEAGVLAWQDFCFACANYPAHPGFLQSVEAEARQNVRRLRHHPSLVVWAGNNEDYQIVERYGLQYDFAGDKDPQSWLRTNFPARYIYEHLLPLIVEEEYGAKRNQALVAYHPSSPWGDGTSTTLVVDQTVGDVHQWNVWHGAMRPYQLLPEMGGRFVSEFGMEAYPHASTLAGAVTDPRQRRPGSMAMDFRNKAGGHTRRLLAYVGENFDLHGTGGTLEGFAYLTQVMQADAMRAAYRGWRRQWGGRRCGGVLVWQLNDCWPTVSWAVVDYRGVRKPAWYAIRDALKPVAVGVDRRFFDCTNRPADKTWQRDTGHVDPRLAWGSSERPEEVLSDLWIANGTTKDVSGKLTVSFVSVKSGRVLKELYDTPLDIVAKANHTTEVEVKQSQPVSEGRGVFNPAQEDPFIIHARLELLGDDGQVAETVEDVSWPDPIKWLDFDDRKVQVSAHVEGEQAVLTIRAERPVKAFVIQENPDLRVSENGFDLVPGYAATVKVHGCTDVKELVWRYHGQVGGGDEWAENPEDGV</sequence>
<feature type="domain" description="Beta-mannosidase-like galactose-binding" evidence="13">
    <location>
        <begin position="33"/>
        <end position="216"/>
    </location>
</feature>
<keyword evidence="15" id="KW-1185">Reference proteome</keyword>
<dbReference type="GO" id="GO:0005576">
    <property type="term" value="C:extracellular region"/>
    <property type="evidence" value="ECO:0007669"/>
    <property type="project" value="UniProtKB-SubCell"/>
</dbReference>
<keyword evidence="6" id="KW-0326">Glycosidase</keyword>
<dbReference type="Proteomes" id="UP000009058">
    <property type="component" value="Chromosome 7"/>
</dbReference>
<dbReference type="GeneID" id="2680571"/>
<reference key="2">
    <citation type="submission" date="2011-05" db="EMBL/GenBank/DDBJ databases">
        <title>The Genome Sequence of Magnaporthe oryzae 70-15.</title>
        <authorList>
            <consortium name="The Broad Institute Genome Sequencing Platform"/>
            <person name="Ma L.-J."/>
            <person name="Dead R."/>
            <person name="Young S.K."/>
            <person name="Zeng Q."/>
            <person name="Gargeya S."/>
            <person name="Fitzgerald M."/>
            <person name="Haas B."/>
            <person name="Abouelleil A."/>
            <person name="Alvarado L."/>
            <person name="Arachchi H.M."/>
            <person name="Berlin A."/>
            <person name="Brown A."/>
            <person name="Chapman S.B."/>
            <person name="Chen Z."/>
            <person name="Dunbar C."/>
            <person name="Freedman E."/>
            <person name="Gearin G."/>
            <person name="Gellesch M."/>
            <person name="Goldberg J."/>
            <person name="Griggs A."/>
            <person name="Gujja S."/>
            <person name="Heiman D."/>
            <person name="Howarth C."/>
            <person name="Larson L."/>
            <person name="Lui A."/>
            <person name="MacDonald P.J.P."/>
            <person name="Mehta T."/>
            <person name="Montmayeur A."/>
            <person name="Murphy C."/>
            <person name="Neiman D."/>
            <person name="Pearson M."/>
            <person name="Priest M."/>
            <person name="Roberts A."/>
            <person name="Saif S."/>
            <person name="Shea T."/>
            <person name="Shenoy N."/>
            <person name="Sisk P."/>
            <person name="Stolte C."/>
            <person name="Sykes S."/>
            <person name="Yandava C."/>
            <person name="Wortman J."/>
            <person name="Nusbaum C."/>
            <person name="Birren B."/>
        </authorList>
    </citation>
    <scope>NUCLEOTIDE SEQUENCE</scope>
    <source>
        <strain>70-15</strain>
    </source>
</reference>
<dbReference type="InterPro" id="IPR050887">
    <property type="entry name" value="Beta-mannosidase_GH2"/>
</dbReference>
<dbReference type="SUPFAM" id="SSF49785">
    <property type="entry name" value="Galactose-binding domain-like"/>
    <property type="match status" value="1"/>
</dbReference>
<evidence type="ECO:0000256" key="5">
    <source>
        <dbReference type="ARBA" id="ARBA00023277"/>
    </source>
</evidence>